<reference evidence="1" key="1">
    <citation type="submission" date="2021-05" db="EMBL/GenBank/DDBJ databases">
        <title>Complete genome sequence of the cellulolytic planctomycete Telmatocola sphagniphila SP2T and characterization of the first cellulase from planctomycetes.</title>
        <authorList>
            <person name="Rakitin A.L."/>
            <person name="Beletsky A.V."/>
            <person name="Naumoff D.G."/>
            <person name="Kulichevskaya I.S."/>
            <person name="Mardanov A.V."/>
            <person name="Ravin N.V."/>
            <person name="Dedysh S.N."/>
        </authorList>
    </citation>
    <scope>NUCLEOTIDE SEQUENCE</scope>
    <source>
        <strain evidence="1">SP2T</strain>
    </source>
</reference>
<keyword evidence="2" id="KW-1185">Reference proteome</keyword>
<dbReference type="Proteomes" id="UP000676194">
    <property type="component" value="Chromosome"/>
</dbReference>
<dbReference type="AlphaFoldDB" id="A0A8E6EYH2"/>
<evidence type="ECO:0000313" key="2">
    <source>
        <dbReference type="Proteomes" id="UP000676194"/>
    </source>
</evidence>
<dbReference type="EMBL" id="CP074694">
    <property type="protein sequence ID" value="QVL32366.1"/>
    <property type="molecule type" value="Genomic_DNA"/>
</dbReference>
<name>A0A8E6EYH2_9BACT</name>
<sequence>MNLAEYLNPERFPLTTRAQYTPESQLKMDYFNWKGGQKHLEEGGTLDEQGQAIQRELEEKMKYHAACVQELEDQKKPRSPFYLSPEEAARVEKGHREMMEMLERKYGKGYRDG</sequence>
<accession>A0A8E6EYH2</accession>
<evidence type="ECO:0000313" key="1">
    <source>
        <dbReference type="EMBL" id="QVL32366.1"/>
    </source>
</evidence>
<protein>
    <submittedName>
        <fullName evidence="1">Uncharacterized protein</fullName>
    </submittedName>
</protein>
<organism evidence="1 2">
    <name type="scientific">Telmatocola sphagniphila</name>
    <dbReference type="NCBI Taxonomy" id="1123043"/>
    <lineage>
        <taxon>Bacteria</taxon>
        <taxon>Pseudomonadati</taxon>
        <taxon>Planctomycetota</taxon>
        <taxon>Planctomycetia</taxon>
        <taxon>Gemmatales</taxon>
        <taxon>Gemmataceae</taxon>
    </lineage>
</organism>
<gene>
    <name evidence="1" type="ORF">KIH39_00150</name>
</gene>
<proteinExistence type="predicted"/>
<dbReference type="KEGG" id="tsph:KIH39_00150"/>
<dbReference type="RefSeq" id="WP_213497251.1">
    <property type="nucleotide sequence ID" value="NZ_CP074694.1"/>
</dbReference>